<dbReference type="SMART" id="SM00342">
    <property type="entry name" value="HTH_ARAC"/>
    <property type="match status" value="1"/>
</dbReference>
<dbReference type="InterPro" id="IPR018060">
    <property type="entry name" value="HTH_AraC"/>
</dbReference>
<protein>
    <submittedName>
        <fullName evidence="6">AraC family transcriptional regulator</fullName>
    </submittedName>
</protein>
<dbReference type="RefSeq" id="WP_252953207.1">
    <property type="nucleotide sequence ID" value="NZ_JAFIRR010000063.1"/>
</dbReference>
<keyword evidence="7" id="KW-1185">Reference proteome</keyword>
<evidence type="ECO:0000259" key="5">
    <source>
        <dbReference type="PROSITE" id="PS01124"/>
    </source>
</evidence>
<name>A0ABT1D3U0_9PROT</name>
<dbReference type="EMBL" id="JAFIRR010000063">
    <property type="protein sequence ID" value="MCO6416593.1"/>
    <property type="molecule type" value="Genomic_DNA"/>
</dbReference>
<evidence type="ECO:0000256" key="4">
    <source>
        <dbReference type="SAM" id="MobiDB-lite"/>
    </source>
</evidence>
<dbReference type="Gene3D" id="1.10.10.60">
    <property type="entry name" value="Homeodomain-like"/>
    <property type="match status" value="2"/>
</dbReference>
<dbReference type="InterPro" id="IPR009057">
    <property type="entry name" value="Homeodomain-like_sf"/>
</dbReference>
<evidence type="ECO:0000256" key="2">
    <source>
        <dbReference type="ARBA" id="ARBA00023125"/>
    </source>
</evidence>
<dbReference type="InterPro" id="IPR032783">
    <property type="entry name" value="AraC_lig"/>
</dbReference>
<dbReference type="PANTHER" id="PTHR46796:SF7">
    <property type="entry name" value="ARAC FAMILY TRANSCRIPTIONAL REGULATOR"/>
    <property type="match status" value="1"/>
</dbReference>
<feature type="domain" description="HTH araC/xylS-type" evidence="5">
    <location>
        <begin position="215"/>
        <end position="313"/>
    </location>
</feature>
<dbReference type="PRINTS" id="PR00032">
    <property type="entry name" value="HTHARAC"/>
</dbReference>
<organism evidence="6 7">
    <name type="scientific">Siccirubricoccus soli</name>
    <dbReference type="NCBI Taxonomy" id="2899147"/>
    <lineage>
        <taxon>Bacteria</taxon>
        <taxon>Pseudomonadati</taxon>
        <taxon>Pseudomonadota</taxon>
        <taxon>Alphaproteobacteria</taxon>
        <taxon>Acetobacterales</taxon>
        <taxon>Roseomonadaceae</taxon>
        <taxon>Siccirubricoccus</taxon>
    </lineage>
</organism>
<dbReference type="Pfam" id="PF12833">
    <property type="entry name" value="HTH_18"/>
    <property type="match status" value="1"/>
</dbReference>
<evidence type="ECO:0000256" key="3">
    <source>
        <dbReference type="ARBA" id="ARBA00023163"/>
    </source>
</evidence>
<keyword evidence="3" id="KW-0804">Transcription</keyword>
<sequence>MSDTLSEVLHAVRLTGAVFYLVEASAPWIAVAPPPQDIAATGLLGAEHVMEFHLLIDGPCWTGALGEKLERLEPGEVVIFPRGDPHHVASDPQQQAPPPVPETEIPPRLPFYLRLGPEGAPSSRLVCGFLGCDARPFNPLLEALPCMLRVPAAGTVLAEFIRLGVEETAAARPGGEALRARLAETMFIEAVRAYLGRLPESAHGFLAGLRDPHLGRALGALHRRPAHPWTLEALAREAGLSRTPLQERFTAMVGMAPMQYLARWRMQVAASRLLRGEDKVAAIAVEVGYESEAAFNRAFKRLVGVPPAAWRRAREQRRLAGPR</sequence>
<dbReference type="PROSITE" id="PS00041">
    <property type="entry name" value="HTH_ARAC_FAMILY_1"/>
    <property type="match status" value="1"/>
</dbReference>
<dbReference type="InterPro" id="IPR050204">
    <property type="entry name" value="AraC_XylS_family_regulators"/>
</dbReference>
<keyword evidence="1" id="KW-0805">Transcription regulation</keyword>
<dbReference type="Pfam" id="PF12852">
    <property type="entry name" value="Cupin_6"/>
    <property type="match status" value="1"/>
</dbReference>
<dbReference type="SUPFAM" id="SSF46689">
    <property type="entry name" value="Homeodomain-like"/>
    <property type="match status" value="2"/>
</dbReference>
<feature type="region of interest" description="Disordered" evidence="4">
    <location>
        <begin position="83"/>
        <end position="102"/>
    </location>
</feature>
<proteinExistence type="predicted"/>
<evidence type="ECO:0000313" key="7">
    <source>
        <dbReference type="Proteomes" id="UP001523392"/>
    </source>
</evidence>
<evidence type="ECO:0000313" key="6">
    <source>
        <dbReference type="EMBL" id="MCO6416593.1"/>
    </source>
</evidence>
<dbReference type="PANTHER" id="PTHR46796">
    <property type="entry name" value="HTH-TYPE TRANSCRIPTIONAL ACTIVATOR RHAS-RELATED"/>
    <property type="match status" value="1"/>
</dbReference>
<accession>A0ABT1D3U0</accession>
<gene>
    <name evidence="6" type="ORF">JYK14_10520</name>
</gene>
<dbReference type="InterPro" id="IPR018062">
    <property type="entry name" value="HTH_AraC-typ_CS"/>
</dbReference>
<dbReference type="InterPro" id="IPR020449">
    <property type="entry name" value="Tscrpt_reg_AraC-type_HTH"/>
</dbReference>
<dbReference type="PROSITE" id="PS01124">
    <property type="entry name" value="HTH_ARAC_FAMILY_2"/>
    <property type="match status" value="1"/>
</dbReference>
<evidence type="ECO:0000256" key="1">
    <source>
        <dbReference type="ARBA" id="ARBA00023015"/>
    </source>
</evidence>
<comment type="caution">
    <text evidence="6">The sequence shown here is derived from an EMBL/GenBank/DDBJ whole genome shotgun (WGS) entry which is preliminary data.</text>
</comment>
<keyword evidence="2" id="KW-0238">DNA-binding</keyword>
<reference evidence="6 7" key="1">
    <citation type="submission" date="2021-12" db="EMBL/GenBank/DDBJ databases">
        <title>Siccirubricoccus leaddurans sp. nov., a high concentration Zn2+ tolerance bacterium.</title>
        <authorList>
            <person name="Cao Y."/>
        </authorList>
    </citation>
    <scope>NUCLEOTIDE SEQUENCE [LARGE SCALE GENOMIC DNA]</scope>
    <source>
        <strain evidence="6 7">KC 17139</strain>
    </source>
</reference>
<dbReference type="Proteomes" id="UP001523392">
    <property type="component" value="Unassembled WGS sequence"/>
</dbReference>